<evidence type="ECO:0000313" key="5">
    <source>
        <dbReference type="Proteomes" id="UP001594351"/>
    </source>
</evidence>
<sequence>MEKNWIRPHLNILDREFIERIIEEAYTLLHKVGVQVESAEALELLGSHGARVEHDKAYLPQELVEKCLATVPRTISLYDRDGVLAGQLTGDNVHFDPGSAALNILEADGKTVRKPVTEDLVKFARLVEGLDNFAFQSTALICSDVPTDIADRYRLFLVLQYCRKPVVTGTFHEDAFEVMHRMLALVRGGEQQLREKPLAIFDCCPSSPLKWSQLTVHD</sequence>
<dbReference type="Proteomes" id="UP001594351">
    <property type="component" value="Unassembled WGS sequence"/>
</dbReference>
<dbReference type="EMBL" id="JBHPBY010000646">
    <property type="protein sequence ID" value="MFC1853918.1"/>
    <property type="molecule type" value="Genomic_DNA"/>
</dbReference>
<evidence type="ECO:0000256" key="3">
    <source>
        <dbReference type="ARBA" id="ARBA00022679"/>
    </source>
</evidence>
<reference evidence="4 5" key="1">
    <citation type="submission" date="2024-09" db="EMBL/GenBank/DDBJ databases">
        <title>Laminarin stimulates single cell rates of sulfate reduction while oxygen inhibits transcriptomic activity in coastal marine sediment.</title>
        <authorList>
            <person name="Lindsay M."/>
            <person name="Orcutt B."/>
            <person name="Emerson D."/>
            <person name="Stepanauskas R."/>
            <person name="D'Angelo T."/>
        </authorList>
    </citation>
    <scope>NUCLEOTIDE SEQUENCE [LARGE SCALE GENOMIC DNA]</scope>
    <source>
        <strain evidence="4">SAG AM-311-K15</strain>
    </source>
</reference>
<proteinExistence type="inferred from homology"/>
<dbReference type="InterPro" id="IPR038601">
    <property type="entry name" value="MttB-like_sf"/>
</dbReference>
<dbReference type="InterPro" id="IPR010426">
    <property type="entry name" value="MTTB_MeTrfase"/>
</dbReference>
<evidence type="ECO:0000256" key="1">
    <source>
        <dbReference type="ARBA" id="ARBA00007137"/>
    </source>
</evidence>
<organism evidence="4 5">
    <name type="scientific">candidate division CSSED10-310 bacterium</name>
    <dbReference type="NCBI Taxonomy" id="2855610"/>
    <lineage>
        <taxon>Bacteria</taxon>
        <taxon>Bacteria division CSSED10-310</taxon>
    </lineage>
</organism>
<gene>
    <name evidence="4" type="ORF">ACFL27_27355</name>
</gene>
<accession>A0ABV6Z6G5</accession>
<evidence type="ECO:0000256" key="2">
    <source>
        <dbReference type="ARBA" id="ARBA00022603"/>
    </source>
</evidence>
<dbReference type="Gene3D" id="3.20.20.480">
    <property type="entry name" value="Trimethylamine methyltransferase-like"/>
    <property type="match status" value="1"/>
</dbReference>
<dbReference type="GO" id="GO:0032259">
    <property type="term" value="P:methylation"/>
    <property type="evidence" value="ECO:0007669"/>
    <property type="project" value="UniProtKB-KW"/>
</dbReference>
<protein>
    <submittedName>
        <fullName evidence="4">Trimethylamine methyltransferase family protein</fullName>
    </submittedName>
</protein>
<evidence type="ECO:0000313" key="4">
    <source>
        <dbReference type="EMBL" id="MFC1853918.1"/>
    </source>
</evidence>
<comment type="caution">
    <text evidence="4">The sequence shown here is derived from an EMBL/GenBank/DDBJ whole genome shotgun (WGS) entry which is preliminary data.</text>
</comment>
<comment type="similarity">
    <text evidence="1">Belongs to the trimethylamine methyltransferase family.</text>
</comment>
<keyword evidence="5" id="KW-1185">Reference proteome</keyword>
<keyword evidence="2 4" id="KW-0489">Methyltransferase</keyword>
<feature type="non-terminal residue" evidence="4">
    <location>
        <position position="218"/>
    </location>
</feature>
<dbReference type="GO" id="GO:0008168">
    <property type="term" value="F:methyltransferase activity"/>
    <property type="evidence" value="ECO:0007669"/>
    <property type="project" value="UniProtKB-KW"/>
</dbReference>
<name>A0ABV6Z6G5_UNCC1</name>
<keyword evidence="3" id="KW-0808">Transferase</keyword>
<dbReference type="Pfam" id="PF06253">
    <property type="entry name" value="MTTB"/>
    <property type="match status" value="1"/>
</dbReference>